<organism evidence="3">
    <name type="scientific">Edaphobacter paludis</name>
    <dbReference type="NCBI Taxonomy" id="3035702"/>
    <lineage>
        <taxon>Bacteria</taxon>
        <taxon>Pseudomonadati</taxon>
        <taxon>Acidobacteriota</taxon>
        <taxon>Terriglobia</taxon>
        <taxon>Terriglobales</taxon>
        <taxon>Acidobacteriaceae</taxon>
        <taxon>Edaphobacter</taxon>
    </lineage>
</organism>
<dbReference type="InterPro" id="IPR010496">
    <property type="entry name" value="AL/BT2_dom"/>
</dbReference>
<feature type="chain" id="PRO_5043997448" evidence="1">
    <location>
        <begin position="34"/>
        <end position="263"/>
    </location>
</feature>
<sequence length="263" mass="28930">MQSHTLPRIVEAMLIRASLLAALVLAVTVPAVAQPAPNTLSKKEAAQGWKLLFDGKTTAGWHSTHGPDFPSTGWEVKDGLLSVTEHGGEEGGNAGDIITDRKYSSFELSVDFRITRGANSGIKYFVDPSLNKGHGSAIGLEYQILDDAVHPDAKKGKNGDRTQASLYDMIPAAKDKPVRPIGEWNTALIIVRGAHVEHWLDGKKVLEYDRFTPQFRQLVAESKYHVWPNFGEAHSGYILLQDHGFPVSFRNIKIRELPPTSAK</sequence>
<name>A0AAU7CWY4_9BACT</name>
<evidence type="ECO:0000259" key="2">
    <source>
        <dbReference type="Pfam" id="PF06439"/>
    </source>
</evidence>
<dbReference type="Gene3D" id="2.60.120.560">
    <property type="entry name" value="Exo-inulinase, domain 1"/>
    <property type="match status" value="1"/>
</dbReference>
<evidence type="ECO:0000313" key="3">
    <source>
        <dbReference type="EMBL" id="XBH09899.1"/>
    </source>
</evidence>
<dbReference type="AlphaFoldDB" id="A0AAU7CWY4"/>
<feature type="domain" description="3-keto-alpha-glucoside-1,2-lyase/3-keto-2-hydroxy-glucal hydratase" evidence="2">
    <location>
        <begin position="48"/>
        <end position="255"/>
    </location>
</feature>
<feature type="signal peptide" evidence="1">
    <location>
        <begin position="1"/>
        <end position="33"/>
    </location>
</feature>
<dbReference type="Pfam" id="PF06439">
    <property type="entry name" value="3keto-disac_hyd"/>
    <property type="match status" value="1"/>
</dbReference>
<proteinExistence type="predicted"/>
<reference evidence="3" key="1">
    <citation type="submission" date="2023-03" db="EMBL/GenBank/DDBJ databases">
        <title>Edaphobacter sp.</title>
        <authorList>
            <person name="Huber K.J."/>
            <person name="Papendorf J."/>
            <person name="Pilke C."/>
            <person name="Bunk B."/>
            <person name="Sproeer C."/>
            <person name="Pester M."/>
        </authorList>
    </citation>
    <scope>NUCLEOTIDE SEQUENCE</scope>
    <source>
        <strain evidence="3">DSM 109919</strain>
    </source>
</reference>
<protein>
    <submittedName>
        <fullName evidence="3">DUF1080 domain-containing protein</fullName>
    </submittedName>
</protein>
<evidence type="ECO:0000256" key="1">
    <source>
        <dbReference type="SAM" id="SignalP"/>
    </source>
</evidence>
<accession>A0AAU7CWY4</accession>
<dbReference type="GO" id="GO:0016787">
    <property type="term" value="F:hydrolase activity"/>
    <property type="evidence" value="ECO:0007669"/>
    <property type="project" value="InterPro"/>
</dbReference>
<keyword evidence="1" id="KW-0732">Signal</keyword>
<gene>
    <name evidence="3" type="ORF">P4G45_15635</name>
</gene>
<dbReference type="KEGG" id="epl:P4G45_15635"/>
<dbReference type="EMBL" id="CP121194">
    <property type="protein sequence ID" value="XBH09899.1"/>
    <property type="molecule type" value="Genomic_DNA"/>
</dbReference>
<dbReference type="RefSeq" id="WP_348267407.1">
    <property type="nucleotide sequence ID" value="NZ_CP121194.1"/>
</dbReference>